<evidence type="ECO:0000256" key="1">
    <source>
        <dbReference type="SAM" id="MobiDB-lite"/>
    </source>
</evidence>
<accession>A0AAI8PC12</accession>
<dbReference type="AlphaFoldDB" id="A0AAI8PC12"/>
<dbReference type="Proteomes" id="UP000258127">
    <property type="component" value="Chromosome"/>
</dbReference>
<proteinExistence type="predicted"/>
<name>A0AAI8PC12_9PSED</name>
<evidence type="ECO:0000313" key="2">
    <source>
        <dbReference type="EMBL" id="AXO88981.1"/>
    </source>
</evidence>
<dbReference type="EMBL" id="CP031641">
    <property type="protein sequence ID" value="AXO88981.1"/>
    <property type="molecule type" value="Genomic_DNA"/>
</dbReference>
<dbReference type="RefSeq" id="WP_116888574.1">
    <property type="nucleotide sequence ID" value="NZ_CP031641.1"/>
</dbReference>
<feature type="compositionally biased region" description="Polar residues" evidence="1">
    <location>
        <begin position="528"/>
        <end position="547"/>
    </location>
</feature>
<protein>
    <recommendedName>
        <fullName evidence="4">Type III effector</fullName>
    </recommendedName>
</protein>
<feature type="region of interest" description="Disordered" evidence="1">
    <location>
        <begin position="511"/>
        <end position="556"/>
    </location>
</feature>
<sequence length="556" mass="58504">MDINGSHVAHLHTPDRAHAETAQHAVQAQGVGAITDQTERTAVRDYMRDRFAQYRLPVSPQATSAEADLARAQHEMLDLIADSRSERLLQEGENLAAIRSTMENAGRLDRYATHGTALVGGLPFTGVVAAQFAKPEIVSDVTKFVFGEIDNGLLKAAAEGGVGGMEAHFPDEFFQRLFAEAKADAFFLKAPADKLHPDVARGLEAKQQGAIREALEDAKQIQTYLVGAVITGTVSASLRLSGRPEAADLFNKIAVPLRNYASGLATANLKHNAQTARQERGEALLFGLRDAGTSLDTIDQASVRRTLEGEQDWFSVYKAAKQGSVLSAIGHGGQRLGNMLLGVPANALDAAGKALISANSFGGGYFGLGATFAARAAAERVGTNAVSGPAAQTIVGTSINTLGTGVAFGIWAFVASMTSTLSDKGKAWLNDDNHAKPKEALRSAPRALGNAAWTGAQFGYDVGRAGGHLGAQVARRGLETGTQVSRSVVETGQRALAATGRMTDELAASASTLTRRIRSHRPTDDLESQVSNADTQAETHEMQTPGNANRGGTGTA</sequence>
<organism evidence="2 3">
    <name type="scientific">Pseudomonas parafulva</name>
    <dbReference type="NCBI Taxonomy" id="157782"/>
    <lineage>
        <taxon>Bacteria</taxon>
        <taxon>Pseudomonadati</taxon>
        <taxon>Pseudomonadota</taxon>
        <taxon>Gammaproteobacteria</taxon>
        <taxon>Pseudomonadales</taxon>
        <taxon>Pseudomonadaceae</taxon>
        <taxon>Pseudomonas</taxon>
    </lineage>
</organism>
<evidence type="ECO:0000313" key="3">
    <source>
        <dbReference type="Proteomes" id="UP000258127"/>
    </source>
</evidence>
<gene>
    <name evidence="2" type="ORF">DZC75_13580</name>
</gene>
<reference evidence="2 3" key="1">
    <citation type="submission" date="2018-08" db="EMBL/GenBank/DDBJ databases">
        <authorList>
            <person name="Lee Y."/>
            <person name="Kakembo D."/>
        </authorList>
    </citation>
    <scope>NUCLEOTIDE SEQUENCE [LARGE SCALE GENOMIC DNA]</scope>
    <source>
        <strain evidence="2 3">JBCS1880</strain>
    </source>
</reference>
<evidence type="ECO:0008006" key="4">
    <source>
        <dbReference type="Google" id="ProtNLM"/>
    </source>
</evidence>
<keyword evidence="3" id="KW-1185">Reference proteome</keyword>